<comment type="caution">
    <text evidence="5">The sequence shown here is derived from an EMBL/GenBank/DDBJ whole genome shotgun (WGS) entry which is preliminary data.</text>
</comment>
<dbReference type="InterPro" id="IPR005824">
    <property type="entry name" value="KOW"/>
</dbReference>
<dbReference type="Pfam" id="PF00467">
    <property type="entry name" value="KOW"/>
    <property type="match status" value="1"/>
</dbReference>
<evidence type="ECO:0000256" key="3">
    <source>
        <dbReference type="ARBA" id="ARBA00023274"/>
    </source>
</evidence>
<evidence type="ECO:0000313" key="5">
    <source>
        <dbReference type="EMBL" id="CAL5994290.1"/>
    </source>
</evidence>
<keyword evidence="2" id="KW-0689">Ribosomal protein</keyword>
<dbReference type="CDD" id="cd06090">
    <property type="entry name" value="KOW_RPL27"/>
    <property type="match status" value="1"/>
</dbReference>
<reference evidence="5 6" key="1">
    <citation type="submission" date="2024-07" db="EMBL/GenBank/DDBJ databases">
        <authorList>
            <person name="Akdeniz Z."/>
        </authorList>
    </citation>
    <scope>NUCLEOTIDE SEQUENCE [LARGE SCALE GENOMIC DNA]</scope>
</reference>
<sequence length="126" mass="14187">MSIFKSNTVCLILQGRHAGKKCVVVEAHDNLVTVVGIASFPRVIRTNMNQKQAERRSKLATFIKVYHAVHLMPTRYSHKQAFSAAVNSKSLKEANLKKAALATVQTKLQEEYIQGSDSWLFKKLPF</sequence>
<dbReference type="PANTHER" id="PTHR10497">
    <property type="entry name" value="60S RIBOSOMAL PROTEIN L27"/>
    <property type="match status" value="1"/>
</dbReference>
<dbReference type="Gene3D" id="2.30.30.770">
    <property type="match status" value="1"/>
</dbReference>
<evidence type="ECO:0000256" key="2">
    <source>
        <dbReference type="ARBA" id="ARBA00022980"/>
    </source>
</evidence>
<keyword evidence="6" id="KW-1185">Reference proteome</keyword>
<organism evidence="5 6">
    <name type="scientific">Hexamita inflata</name>
    <dbReference type="NCBI Taxonomy" id="28002"/>
    <lineage>
        <taxon>Eukaryota</taxon>
        <taxon>Metamonada</taxon>
        <taxon>Diplomonadida</taxon>
        <taxon>Hexamitidae</taxon>
        <taxon>Hexamitinae</taxon>
        <taxon>Hexamita</taxon>
    </lineage>
</organism>
<dbReference type="SUPFAM" id="SSF50104">
    <property type="entry name" value="Translation proteins SH3-like domain"/>
    <property type="match status" value="1"/>
</dbReference>
<dbReference type="InterPro" id="IPR038655">
    <property type="entry name" value="Ribosomal_eL27_sf"/>
</dbReference>
<dbReference type="InterPro" id="IPR041991">
    <property type="entry name" value="Ribosomal_eL27_KOW"/>
</dbReference>
<dbReference type="InterPro" id="IPR008991">
    <property type="entry name" value="Translation_prot_SH3-like_sf"/>
</dbReference>
<proteinExistence type="inferred from homology"/>
<dbReference type="Pfam" id="PF01777">
    <property type="entry name" value="Ribosomal_L27e"/>
    <property type="match status" value="1"/>
</dbReference>
<name>A0ABP1HK31_9EUKA</name>
<dbReference type="Proteomes" id="UP001642409">
    <property type="component" value="Unassembled WGS sequence"/>
</dbReference>
<keyword evidence="3" id="KW-0687">Ribonucleoprotein</keyword>
<evidence type="ECO:0000256" key="1">
    <source>
        <dbReference type="ARBA" id="ARBA00009124"/>
    </source>
</evidence>
<evidence type="ECO:0000259" key="4">
    <source>
        <dbReference type="Pfam" id="PF00467"/>
    </source>
</evidence>
<evidence type="ECO:0000313" key="6">
    <source>
        <dbReference type="Proteomes" id="UP001642409"/>
    </source>
</evidence>
<comment type="similarity">
    <text evidence="1">Belongs to the eukaryotic ribosomal protein eL27 family.</text>
</comment>
<gene>
    <name evidence="5" type="ORF">HINF_LOCUS13481</name>
</gene>
<accession>A0ABP1HK31</accession>
<feature type="domain" description="KOW" evidence="4">
    <location>
        <begin position="9"/>
        <end position="35"/>
    </location>
</feature>
<dbReference type="EMBL" id="CAXDID020000031">
    <property type="protein sequence ID" value="CAL5994290.1"/>
    <property type="molecule type" value="Genomic_DNA"/>
</dbReference>
<dbReference type="InterPro" id="IPR001141">
    <property type="entry name" value="Ribosomal_eL27"/>
</dbReference>
<protein>
    <submittedName>
        <fullName evidence="5">Ribosomal_protein L27</fullName>
    </submittedName>
</protein>